<dbReference type="OrthoDB" id="10253869at2759"/>
<dbReference type="GO" id="GO:0005324">
    <property type="term" value="F:long-chain fatty acid transmembrane transporter activity"/>
    <property type="evidence" value="ECO:0007669"/>
    <property type="project" value="EnsemblFungi"/>
</dbReference>
<evidence type="ECO:0000256" key="10">
    <source>
        <dbReference type="ARBA" id="ARBA00022741"/>
    </source>
</evidence>
<accession>A0A167FCF6</accession>
<dbReference type="InterPro" id="IPR000873">
    <property type="entry name" value="AMP-dep_synth/lig_dom"/>
</dbReference>
<evidence type="ECO:0000259" key="21">
    <source>
        <dbReference type="Pfam" id="PF13193"/>
    </source>
</evidence>
<dbReference type="Gene3D" id="3.40.50.12780">
    <property type="entry name" value="N-terminal domain of ligase-like"/>
    <property type="match status" value="1"/>
</dbReference>
<keyword evidence="6" id="KW-1003">Cell membrane</keyword>
<dbReference type="PANTHER" id="PTHR43107">
    <property type="entry name" value="LONG-CHAIN FATTY ACID TRANSPORT PROTEIN"/>
    <property type="match status" value="1"/>
</dbReference>
<dbReference type="InterPro" id="IPR025110">
    <property type="entry name" value="AMP-bd_C"/>
</dbReference>
<dbReference type="GO" id="GO:0005783">
    <property type="term" value="C:endoplasmic reticulum"/>
    <property type="evidence" value="ECO:0007669"/>
    <property type="project" value="EnsemblFungi"/>
</dbReference>
<evidence type="ECO:0000256" key="6">
    <source>
        <dbReference type="ARBA" id="ARBA00022475"/>
    </source>
</evidence>
<dbReference type="GO" id="GO:0000038">
    <property type="term" value="P:very long-chain fatty acid metabolic process"/>
    <property type="evidence" value="ECO:0007669"/>
    <property type="project" value="EnsemblFungi"/>
</dbReference>
<proteinExistence type="inferred from homology"/>
<name>A0A167FCF6_9ASCO</name>
<comment type="subcellular location">
    <subcellularLocation>
        <location evidence="3">Cell membrane</location>
        <topology evidence="3">Multi-pass membrane protein</topology>
    </subcellularLocation>
    <subcellularLocation>
        <location evidence="1">Lipid droplet</location>
    </subcellularLocation>
    <subcellularLocation>
        <location evidence="2">Peroxisome membrane</location>
        <topology evidence="2">Multi-pass membrane protein</topology>
    </subcellularLocation>
</comment>
<evidence type="ECO:0000259" key="20">
    <source>
        <dbReference type="Pfam" id="PF00501"/>
    </source>
</evidence>
<feature type="domain" description="AMP-binding enzyme C-terminal" evidence="21">
    <location>
        <begin position="511"/>
        <end position="588"/>
    </location>
</feature>
<dbReference type="Proteomes" id="UP000189580">
    <property type="component" value="Chromosome b"/>
</dbReference>
<dbReference type="GO" id="GO:0044539">
    <property type="term" value="P:long-chain fatty acid import into cell"/>
    <property type="evidence" value="ECO:0007669"/>
    <property type="project" value="EnsemblFungi"/>
</dbReference>
<dbReference type="Pfam" id="PF00501">
    <property type="entry name" value="AMP-binding"/>
    <property type="match status" value="1"/>
</dbReference>
<evidence type="ECO:0000256" key="13">
    <source>
        <dbReference type="ARBA" id="ARBA00023055"/>
    </source>
</evidence>
<evidence type="ECO:0000256" key="18">
    <source>
        <dbReference type="ARBA" id="ARBA00068795"/>
    </source>
</evidence>
<evidence type="ECO:0000256" key="8">
    <source>
        <dbReference type="ARBA" id="ARBA00022677"/>
    </source>
</evidence>
<dbReference type="InterPro" id="IPR045851">
    <property type="entry name" value="AMP-bd_C_sf"/>
</dbReference>
<protein>
    <recommendedName>
        <fullName evidence="18">Very long-chain fatty acid transport protein</fullName>
    </recommendedName>
    <alternativeName>
        <fullName evidence="19">Very-long-chain acyl-CoA synthetase</fullName>
    </alternativeName>
</protein>
<evidence type="ECO:0000313" key="22">
    <source>
        <dbReference type="EMBL" id="ANB15115.1"/>
    </source>
</evidence>
<keyword evidence="12" id="KW-1133">Transmembrane helix</keyword>
<dbReference type="FunFam" id="3.30.300.30:FF:000020">
    <property type="entry name" value="Long-chain fatty acid transporter"/>
    <property type="match status" value="1"/>
</dbReference>
<evidence type="ECO:0000256" key="15">
    <source>
        <dbReference type="ARBA" id="ARBA00023140"/>
    </source>
</evidence>
<evidence type="ECO:0000256" key="12">
    <source>
        <dbReference type="ARBA" id="ARBA00022989"/>
    </source>
</evidence>
<keyword evidence="13" id="KW-0445">Lipid transport</keyword>
<dbReference type="FunFam" id="3.40.50.12780:FF:000019">
    <property type="entry name" value="Long-chain fatty acid transporter"/>
    <property type="match status" value="1"/>
</dbReference>
<dbReference type="GO" id="GO:0005811">
    <property type="term" value="C:lipid droplet"/>
    <property type="evidence" value="ECO:0007669"/>
    <property type="project" value="UniProtKB-SubCell"/>
</dbReference>
<evidence type="ECO:0000256" key="5">
    <source>
        <dbReference type="ARBA" id="ARBA00022448"/>
    </source>
</evidence>
<evidence type="ECO:0000256" key="16">
    <source>
        <dbReference type="ARBA" id="ARBA00051585"/>
    </source>
</evidence>
<keyword evidence="11" id="KW-0067">ATP-binding</keyword>
<evidence type="ECO:0000256" key="1">
    <source>
        <dbReference type="ARBA" id="ARBA00004502"/>
    </source>
</evidence>
<keyword evidence="7" id="KW-0436">Ligase</keyword>
<evidence type="ECO:0000313" key="23">
    <source>
        <dbReference type="Proteomes" id="UP000189580"/>
    </source>
</evidence>
<keyword evidence="15" id="KW-0576">Peroxisome</keyword>
<evidence type="ECO:0000256" key="11">
    <source>
        <dbReference type="ARBA" id="ARBA00022840"/>
    </source>
</evidence>
<evidence type="ECO:0000256" key="4">
    <source>
        <dbReference type="ARBA" id="ARBA00006432"/>
    </source>
</evidence>
<dbReference type="GO" id="GO:0005778">
    <property type="term" value="C:peroxisomal membrane"/>
    <property type="evidence" value="ECO:0007669"/>
    <property type="project" value="UniProtKB-SubCell"/>
</dbReference>
<dbReference type="GO" id="GO:0009898">
    <property type="term" value="C:cytoplasmic side of plasma membrane"/>
    <property type="evidence" value="ECO:0007669"/>
    <property type="project" value="EnsemblFungi"/>
</dbReference>
<feature type="domain" description="AMP-dependent synthetase/ligase" evidence="20">
    <location>
        <begin position="55"/>
        <end position="395"/>
    </location>
</feature>
<dbReference type="RefSeq" id="XP_018737592.1">
    <property type="nucleotide sequence ID" value="XM_018879701.1"/>
</dbReference>
<keyword evidence="10" id="KW-0547">Nucleotide-binding</keyword>
<dbReference type="KEGG" id="slb:AWJ20_2735"/>
<evidence type="ECO:0000256" key="9">
    <source>
        <dbReference type="ARBA" id="ARBA00022692"/>
    </source>
</evidence>
<reference evidence="22 23" key="1">
    <citation type="submission" date="2016-02" db="EMBL/GenBank/DDBJ databases">
        <title>Complete genome sequence and transcriptome regulation of the pentose utilising yeast Sugiyamaella lignohabitans.</title>
        <authorList>
            <person name="Bellasio M."/>
            <person name="Peymann A."/>
            <person name="Valli M."/>
            <person name="Sipitzky M."/>
            <person name="Graf A."/>
            <person name="Sauer M."/>
            <person name="Marx H."/>
            <person name="Mattanovich D."/>
        </authorList>
    </citation>
    <scope>NUCLEOTIDE SEQUENCE [LARGE SCALE GENOMIC DNA]</scope>
    <source>
        <strain evidence="22 23">CBS 10342</strain>
    </source>
</reference>
<dbReference type="GeneID" id="30034679"/>
<dbReference type="Pfam" id="PF13193">
    <property type="entry name" value="AMP-binding_C"/>
    <property type="match status" value="1"/>
</dbReference>
<dbReference type="InterPro" id="IPR020845">
    <property type="entry name" value="AMP-binding_CS"/>
</dbReference>
<keyword evidence="9" id="KW-0812">Transmembrane</keyword>
<dbReference type="GO" id="GO:0005524">
    <property type="term" value="F:ATP binding"/>
    <property type="evidence" value="ECO:0007669"/>
    <property type="project" value="UniProtKB-KW"/>
</dbReference>
<comment type="similarity">
    <text evidence="4">Belongs to the ATP-dependent AMP-binding enzyme family.</text>
</comment>
<organism evidence="22 23">
    <name type="scientific">Sugiyamaella lignohabitans</name>
    <dbReference type="NCBI Taxonomy" id="796027"/>
    <lineage>
        <taxon>Eukaryota</taxon>
        <taxon>Fungi</taxon>
        <taxon>Dikarya</taxon>
        <taxon>Ascomycota</taxon>
        <taxon>Saccharomycotina</taxon>
        <taxon>Dipodascomycetes</taxon>
        <taxon>Dipodascales</taxon>
        <taxon>Trichomonascaceae</taxon>
        <taxon>Sugiyamaella</taxon>
    </lineage>
</organism>
<dbReference type="SUPFAM" id="SSF56801">
    <property type="entry name" value="Acetyl-CoA synthetase-like"/>
    <property type="match status" value="1"/>
</dbReference>
<evidence type="ECO:0000256" key="3">
    <source>
        <dbReference type="ARBA" id="ARBA00004651"/>
    </source>
</evidence>
<sequence length="634" mass="71240">MSGLELAALGALAAAYTDANLRLSVDLGMASQIIKVFIQAFLAERRGQCNFYHVFERTVKRKPDGIALVYPRPIPGKTSKDGDAAFALETYTYRQLHNIILKYAHLLHFEYNIGQGDSVAFDCVNKSEYVFVWMALWSIGAKPAFINYNLKDHSLVHCIKAANAKIVIVDDEVADNVRPIEDKLDGVPVVYMDKYFYQQVQNSPPYDAPASERNPDDKLFGTAMLIYTSGTTGLPKAAIMSWHKATLGAGTYAYANRIRSTDIIYSAMPLYHSTASILGFLNAMYMGAGYAIGHKFSTSTFWTQVKLTKATGIQYVGETCRYLYNAPPHKDERNHNLRFAIGNGLRPDVWAKFKERFNIRDIGEFYGATEFPTAVTNFQTGEFGIGSVSNYGKLINGVLSKTRYRILRVDPDDPNEIWRDPKTGFGREVDVGEPGEFVFRVKADRVHENFQGYTNDKEATKKKILYDVLSKGDAFIRSGDLLKRDSDGLIYFVDRMGDTFRWKSENVSTNEIEESMTGVPGISQVIVVGVKVPNHEGRAGFAVIQPNSLSDLPDLDQLAKHLIAKLPRYAVPIFLKFVPEIETTGNNKVQKSRYRNQKIPSDSEKEVIYWLKNDTYVPLTHDDWSLVTSGSSRL</sequence>
<dbReference type="AlphaFoldDB" id="A0A167FCF6"/>
<keyword evidence="14" id="KW-0472">Membrane</keyword>
<dbReference type="PROSITE" id="PS00455">
    <property type="entry name" value="AMP_BINDING"/>
    <property type="match status" value="1"/>
</dbReference>
<evidence type="ECO:0000256" key="19">
    <source>
        <dbReference type="ARBA" id="ARBA00078285"/>
    </source>
</evidence>
<dbReference type="GO" id="GO:0031957">
    <property type="term" value="F:very long-chain fatty acid-CoA ligase activity"/>
    <property type="evidence" value="ECO:0007669"/>
    <property type="project" value="EnsemblFungi"/>
</dbReference>
<dbReference type="PANTHER" id="PTHR43107:SF15">
    <property type="entry name" value="FATTY ACID TRANSPORT PROTEIN 3, ISOFORM A"/>
    <property type="match status" value="1"/>
</dbReference>
<dbReference type="InterPro" id="IPR042099">
    <property type="entry name" value="ANL_N_sf"/>
</dbReference>
<comment type="function">
    <text evidence="17">Acyl-CoA synthetase required for both the import of long chain fatty acids (LCFAs) (C14-C18) and the activation very long chain fatty acids (VLCFAs) (C20-C26) by esterification of the fatty acids into metabolically active CoA-thioesters for subsequent degradation or incorporation into phospholipids. The transport and fatty acyl-CoA synthetase activities are genetically separable and are thus independent activities. Esterifies VLCFAs in the peroxisome matrix. The VLCFAs are actively transported into peroxisomes by a PXA1-PXA2 heterodimeric transporter in the peroxisomal membrane.</text>
</comment>
<dbReference type="GO" id="GO:0004467">
    <property type="term" value="F:long-chain fatty acid-CoA ligase activity"/>
    <property type="evidence" value="ECO:0007669"/>
    <property type="project" value="TreeGrafter"/>
</dbReference>
<evidence type="ECO:0000256" key="2">
    <source>
        <dbReference type="ARBA" id="ARBA00004585"/>
    </source>
</evidence>
<keyword evidence="5" id="KW-0813">Transport</keyword>
<evidence type="ECO:0000256" key="17">
    <source>
        <dbReference type="ARBA" id="ARBA00060276"/>
    </source>
</evidence>
<dbReference type="GO" id="GO:0006515">
    <property type="term" value="P:protein quality control for misfolded or incompletely synthesized proteins"/>
    <property type="evidence" value="ECO:0007669"/>
    <property type="project" value="EnsemblFungi"/>
</dbReference>
<comment type="catalytic activity">
    <reaction evidence="16">
        <text>a very long-chain fatty acid + ATP + CoA = a very long-chain fatty acyl-CoA + AMP + diphosphate</text>
        <dbReference type="Rhea" id="RHEA:54536"/>
        <dbReference type="ChEBI" id="CHEBI:30616"/>
        <dbReference type="ChEBI" id="CHEBI:33019"/>
        <dbReference type="ChEBI" id="CHEBI:57287"/>
        <dbReference type="ChEBI" id="CHEBI:58950"/>
        <dbReference type="ChEBI" id="CHEBI:138261"/>
        <dbReference type="ChEBI" id="CHEBI:456215"/>
    </reaction>
</comment>
<keyword evidence="8" id="KW-0551">Lipid droplet</keyword>
<dbReference type="EMBL" id="CP014503">
    <property type="protein sequence ID" value="ANB15115.1"/>
    <property type="molecule type" value="Genomic_DNA"/>
</dbReference>
<evidence type="ECO:0000256" key="14">
    <source>
        <dbReference type="ARBA" id="ARBA00023136"/>
    </source>
</evidence>
<evidence type="ECO:0000256" key="7">
    <source>
        <dbReference type="ARBA" id="ARBA00022598"/>
    </source>
</evidence>
<dbReference type="Gene3D" id="3.30.300.30">
    <property type="match status" value="1"/>
</dbReference>
<gene>
    <name evidence="22" type="primary">FAT1</name>
    <name evidence="22" type="ORF">AWJ20_2735</name>
</gene>
<keyword evidence="23" id="KW-1185">Reference proteome</keyword>